<evidence type="ECO:0000256" key="1">
    <source>
        <dbReference type="SAM" id="MobiDB-lite"/>
    </source>
</evidence>
<dbReference type="Proteomes" id="UP000034154">
    <property type="component" value="Unassembled WGS sequence"/>
</dbReference>
<sequence>MECTACHRQNTRVQDIELGQEFVVSLEFDLGAHDRFDDDVQLFARRPFNFSRAQAVIELDDPAHDRFGRFDASSQICEFDLGGGVSGTQFAQFGEGVVEAGSPRRLEFQVGFSVEITNLDDLIDFCLHEDLDEAGTQVVQGLVQRVRPVGLPVGVDTDRDQSDDHGEHDEQGETCPRRAQVDIEGGLVVLHGEDAGQAGDRGQDGRNSRTLHLIPPPTGVSVCSGKPANGLAGAVCCARHCVNKPQASECPDEGF</sequence>
<gene>
    <name evidence="2" type="ORF">UW63_C0061G0007</name>
</gene>
<name>A0A0G1JD57_9BACT</name>
<proteinExistence type="predicted"/>
<feature type="compositionally biased region" description="Basic and acidic residues" evidence="1">
    <location>
        <begin position="156"/>
        <end position="176"/>
    </location>
</feature>
<organism evidence="2 3">
    <name type="scientific">Candidatus Uhrbacteria bacterium GW2011_GWF2_44_350</name>
    <dbReference type="NCBI Taxonomy" id="1619000"/>
    <lineage>
        <taxon>Bacteria</taxon>
        <taxon>Candidatus Uhriibacteriota</taxon>
    </lineage>
</organism>
<protein>
    <submittedName>
        <fullName evidence="2">Uncharacterized protein</fullName>
    </submittedName>
</protein>
<feature type="region of interest" description="Disordered" evidence="1">
    <location>
        <begin position="152"/>
        <end position="176"/>
    </location>
</feature>
<evidence type="ECO:0000313" key="2">
    <source>
        <dbReference type="EMBL" id="KKT69235.1"/>
    </source>
</evidence>
<reference evidence="2 3" key="1">
    <citation type="journal article" date="2015" name="Nature">
        <title>rRNA introns, odd ribosomes, and small enigmatic genomes across a large radiation of phyla.</title>
        <authorList>
            <person name="Brown C.T."/>
            <person name="Hug L.A."/>
            <person name="Thomas B.C."/>
            <person name="Sharon I."/>
            <person name="Castelle C.J."/>
            <person name="Singh A."/>
            <person name="Wilkins M.J."/>
            <person name="Williams K.H."/>
            <person name="Banfield J.F."/>
        </authorList>
    </citation>
    <scope>NUCLEOTIDE SEQUENCE [LARGE SCALE GENOMIC DNA]</scope>
</reference>
<evidence type="ECO:0000313" key="3">
    <source>
        <dbReference type="Proteomes" id="UP000034154"/>
    </source>
</evidence>
<feature type="region of interest" description="Disordered" evidence="1">
    <location>
        <begin position="194"/>
        <end position="213"/>
    </location>
</feature>
<comment type="caution">
    <text evidence="2">The sequence shown here is derived from an EMBL/GenBank/DDBJ whole genome shotgun (WGS) entry which is preliminary data.</text>
</comment>
<dbReference type="EMBL" id="LCJB01000061">
    <property type="protein sequence ID" value="KKT69235.1"/>
    <property type="molecule type" value="Genomic_DNA"/>
</dbReference>
<accession>A0A0G1JD57</accession>
<dbReference type="AlphaFoldDB" id="A0A0G1JD57"/>